<dbReference type="EMBL" id="CP012332">
    <property type="protein sequence ID" value="AKU91641.1"/>
    <property type="molecule type" value="Genomic_DNA"/>
</dbReference>
<accession>A0A0K1PDY9</accession>
<gene>
    <name evidence="2" type="ORF">AKJ08_2028</name>
</gene>
<reference evidence="2 3" key="1">
    <citation type="submission" date="2015-08" db="EMBL/GenBank/DDBJ databases">
        <authorList>
            <person name="Babu N.S."/>
            <person name="Beckwith C.J."/>
            <person name="Beseler K.G."/>
            <person name="Brison A."/>
            <person name="Carone J.V."/>
            <person name="Caskin T.P."/>
            <person name="Diamond M."/>
            <person name="Durham M.E."/>
            <person name="Foxe J.M."/>
            <person name="Go M."/>
            <person name="Henderson B.A."/>
            <person name="Jones I.B."/>
            <person name="McGettigan J.A."/>
            <person name="Micheletti S.J."/>
            <person name="Nasrallah M.E."/>
            <person name="Ortiz D."/>
            <person name="Piller C.R."/>
            <person name="Privatt S.R."/>
            <person name="Schneider S.L."/>
            <person name="Sharp S."/>
            <person name="Smith T.C."/>
            <person name="Stanton J.D."/>
            <person name="Ullery H.E."/>
            <person name="Wilson R.J."/>
            <person name="Serrano M.G."/>
            <person name="Buck G."/>
            <person name="Lee V."/>
            <person name="Wang Y."/>
            <person name="Carvalho R."/>
            <person name="Voegtly L."/>
            <person name="Shi R."/>
            <person name="Duckworth R."/>
            <person name="Johnson A."/>
            <person name="Loviza R."/>
            <person name="Walstead R."/>
            <person name="Shah Z."/>
            <person name="Kiflezghi M."/>
            <person name="Wade K."/>
            <person name="Ball S.L."/>
            <person name="Bradley K.W."/>
            <person name="Asai D.J."/>
            <person name="Bowman C.A."/>
            <person name="Russell D.A."/>
            <person name="Pope W.H."/>
            <person name="Jacobs-Sera D."/>
            <person name="Hendrix R.W."/>
            <person name="Hatfull G.F."/>
        </authorList>
    </citation>
    <scope>NUCLEOTIDE SEQUENCE [LARGE SCALE GENOMIC DNA]</scope>
    <source>
        <strain evidence="2 3">DSM 27710</strain>
    </source>
</reference>
<evidence type="ECO:0000313" key="3">
    <source>
        <dbReference type="Proteomes" id="UP000055590"/>
    </source>
</evidence>
<feature type="signal peptide" evidence="1">
    <location>
        <begin position="1"/>
        <end position="20"/>
    </location>
</feature>
<dbReference type="STRING" id="1391653.AKJ08_2028"/>
<organism evidence="2 3">
    <name type="scientific">Vulgatibacter incomptus</name>
    <dbReference type="NCBI Taxonomy" id="1391653"/>
    <lineage>
        <taxon>Bacteria</taxon>
        <taxon>Pseudomonadati</taxon>
        <taxon>Myxococcota</taxon>
        <taxon>Myxococcia</taxon>
        <taxon>Myxococcales</taxon>
        <taxon>Cystobacterineae</taxon>
        <taxon>Vulgatibacteraceae</taxon>
        <taxon>Vulgatibacter</taxon>
    </lineage>
</organism>
<name>A0A0K1PDY9_9BACT</name>
<dbReference type="RefSeq" id="WP_050725926.1">
    <property type="nucleotide sequence ID" value="NZ_CP012332.1"/>
</dbReference>
<keyword evidence="3" id="KW-1185">Reference proteome</keyword>
<protein>
    <recommendedName>
        <fullName evidence="4">Outer membrane protein</fullName>
    </recommendedName>
</protein>
<keyword evidence="1" id="KW-0732">Signal</keyword>
<dbReference type="Proteomes" id="UP000055590">
    <property type="component" value="Chromosome"/>
</dbReference>
<evidence type="ECO:0000313" key="2">
    <source>
        <dbReference type="EMBL" id="AKU91641.1"/>
    </source>
</evidence>
<dbReference type="AlphaFoldDB" id="A0A0K1PDY9"/>
<sequence>MRLAALIGVLVLTFAQASAAASDHLAVGVGPSHLQLRDELLRPFRWDGFGAALRFGYERRGEDVRHEADLKLPIAFVSNRYGAGGADLDLRLRYDLRFSIDGLGEAGLLLVGARAQWNQAMQVYYDWDEEHLYWMNAYELGPSAAYEWQASPAHRLSASLALPVVALASRPELRRYNKIDDFENVGFYFAAPNRGLRLTSLHEYVSLEAAIAWSWRISDGTRLDLAYELAYRRYARPEVFESLGSTLATSLSWEL</sequence>
<dbReference type="KEGG" id="vin:AKJ08_2028"/>
<proteinExistence type="predicted"/>
<evidence type="ECO:0008006" key="4">
    <source>
        <dbReference type="Google" id="ProtNLM"/>
    </source>
</evidence>
<feature type="chain" id="PRO_5005465665" description="Outer membrane protein" evidence="1">
    <location>
        <begin position="21"/>
        <end position="255"/>
    </location>
</feature>
<evidence type="ECO:0000256" key="1">
    <source>
        <dbReference type="SAM" id="SignalP"/>
    </source>
</evidence>